<evidence type="ECO:0000259" key="1">
    <source>
        <dbReference type="Pfam" id="PF01979"/>
    </source>
</evidence>
<evidence type="ECO:0000313" key="3">
    <source>
        <dbReference type="Proteomes" id="UP001058271"/>
    </source>
</evidence>
<organism evidence="2 3">
    <name type="scientific">Dactylosporangium roseum</name>
    <dbReference type="NCBI Taxonomy" id="47989"/>
    <lineage>
        <taxon>Bacteria</taxon>
        <taxon>Bacillati</taxon>
        <taxon>Actinomycetota</taxon>
        <taxon>Actinomycetes</taxon>
        <taxon>Micromonosporales</taxon>
        <taxon>Micromonosporaceae</taxon>
        <taxon>Dactylosporangium</taxon>
    </lineage>
</organism>
<accession>A0ABY5YYV0</accession>
<dbReference type="EMBL" id="CP073721">
    <property type="protein sequence ID" value="UWZ34926.1"/>
    <property type="molecule type" value="Genomic_DNA"/>
</dbReference>
<reference evidence="2" key="1">
    <citation type="submission" date="2021-04" db="EMBL/GenBank/DDBJ databases">
        <title>Biosynthetic gene clusters of Dactylosporangioum roseum.</title>
        <authorList>
            <person name="Hartkoorn R.C."/>
            <person name="Beaudoing E."/>
            <person name="Hot D."/>
            <person name="Moureu S."/>
        </authorList>
    </citation>
    <scope>NUCLEOTIDE SEQUENCE</scope>
    <source>
        <strain evidence="2">NRRL B-16295</strain>
    </source>
</reference>
<dbReference type="PANTHER" id="PTHR43135:SF4">
    <property type="entry name" value="AMIDOHYDROLASE-RELATED DOMAIN-CONTAINING PROTEIN"/>
    <property type="match status" value="1"/>
</dbReference>
<dbReference type="RefSeq" id="WP_260724275.1">
    <property type="nucleotide sequence ID" value="NZ_BAAABS010000082.1"/>
</dbReference>
<dbReference type="PANTHER" id="PTHR43135">
    <property type="entry name" value="ALPHA-D-RIBOSE 1-METHYLPHOSPHONATE 5-TRIPHOSPHATE DIPHOSPHATASE"/>
    <property type="match status" value="1"/>
</dbReference>
<feature type="domain" description="Amidohydrolase-related" evidence="1">
    <location>
        <begin position="43"/>
        <end position="324"/>
    </location>
</feature>
<dbReference type="Gene3D" id="3.20.20.140">
    <property type="entry name" value="Metal-dependent hydrolases"/>
    <property type="match status" value="1"/>
</dbReference>
<dbReference type="Gene3D" id="2.30.40.10">
    <property type="entry name" value="Urease, subunit C, domain 1"/>
    <property type="match status" value="1"/>
</dbReference>
<proteinExistence type="predicted"/>
<name>A0ABY5YYV0_9ACTN</name>
<dbReference type="InterPro" id="IPR051781">
    <property type="entry name" value="Metallo-dep_Hydrolase"/>
</dbReference>
<evidence type="ECO:0000313" key="2">
    <source>
        <dbReference type="EMBL" id="UWZ34926.1"/>
    </source>
</evidence>
<dbReference type="SUPFAM" id="SSF51556">
    <property type="entry name" value="Metallo-dependent hydrolases"/>
    <property type="match status" value="1"/>
</dbReference>
<dbReference type="Proteomes" id="UP001058271">
    <property type="component" value="Chromosome"/>
</dbReference>
<sequence>METLHLRGTVLPEGDVRDIWVLGDRLTFARPTGGATTVLDGGYLLPGLVDAHAHPGHEPATMAFDADRFTGAGLAYAEAGTTLLRVPGHRAPIPPELRGDARLPRLVTAGEWLAWAGLEGLDGPQTVPADLTAAAVAQARANDGWCKTYGDWEPFTAKTPVAALTELCDAVHAAGGRVAAHCQTAEGTRNAVLAGVDSIEHAWYLTEDLLTALAARGGAVTPTWSGFLPLVADVRTKPEGERKTWFLDGVASLRTATVTAHELGVTVLAGTDALDFGDVVTEIEHLIAAGLPAAVAVGAASWDARRYLGFPGLTEGAPADLVAVPDDPRRFPAVLRRPTLVLLRGRPLVTAGSAHRSGDRSAAADA</sequence>
<protein>
    <submittedName>
        <fullName evidence="2">Amidohydrolase family protein</fullName>
    </submittedName>
</protein>
<dbReference type="Pfam" id="PF01979">
    <property type="entry name" value="Amidohydro_1"/>
    <property type="match status" value="1"/>
</dbReference>
<dbReference type="InterPro" id="IPR032466">
    <property type="entry name" value="Metal_Hydrolase"/>
</dbReference>
<dbReference type="InterPro" id="IPR006680">
    <property type="entry name" value="Amidohydro-rel"/>
</dbReference>
<gene>
    <name evidence="2" type="ORF">Drose_27650</name>
</gene>
<dbReference type="InterPro" id="IPR011059">
    <property type="entry name" value="Metal-dep_hydrolase_composite"/>
</dbReference>
<keyword evidence="3" id="KW-1185">Reference proteome</keyword>